<dbReference type="AlphaFoldDB" id="A0A151N0Z7"/>
<name>A0A151N0Z7_ALLMI</name>
<dbReference type="EMBL" id="AKHW03004154">
    <property type="protein sequence ID" value="KYO30496.1"/>
    <property type="molecule type" value="Genomic_DNA"/>
</dbReference>
<dbReference type="Proteomes" id="UP000050525">
    <property type="component" value="Unassembled WGS sequence"/>
</dbReference>
<sequence>MVVDVSLQHDRVKALLAVVGAVSVRWAGDEDVDSVQGPDALGEVQGMEPCHHLQEIMHLEHGVPQHVLEDTTDLWNSLSSGHLAHTGEVANILQAGRHQLECSDGQPGLQGERQPQSGGLPLQVWVDLVKELLEGGPGHAKGLQPLLIIPGVLDDMQPPVLPSPAGP</sequence>
<proteinExistence type="predicted"/>
<evidence type="ECO:0000313" key="2">
    <source>
        <dbReference type="Proteomes" id="UP000050525"/>
    </source>
</evidence>
<accession>A0A151N0Z7</accession>
<reference evidence="1 2" key="1">
    <citation type="journal article" date="2012" name="Genome Biol.">
        <title>Sequencing three crocodilian genomes to illuminate the evolution of archosaurs and amniotes.</title>
        <authorList>
            <person name="St John J.A."/>
            <person name="Braun E.L."/>
            <person name="Isberg S.R."/>
            <person name="Miles L.G."/>
            <person name="Chong A.Y."/>
            <person name="Gongora J."/>
            <person name="Dalzell P."/>
            <person name="Moran C."/>
            <person name="Bed'hom B."/>
            <person name="Abzhanov A."/>
            <person name="Burgess S.C."/>
            <person name="Cooksey A.M."/>
            <person name="Castoe T.A."/>
            <person name="Crawford N.G."/>
            <person name="Densmore L.D."/>
            <person name="Drew J.C."/>
            <person name="Edwards S.V."/>
            <person name="Faircloth B.C."/>
            <person name="Fujita M.K."/>
            <person name="Greenwold M.J."/>
            <person name="Hoffmann F.G."/>
            <person name="Howard J.M."/>
            <person name="Iguchi T."/>
            <person name="Janes D.E."/>
            <person name="Khan S.Y."/>
            <person name="Kohno S."/>
            <person name="de Koning A.J."/>
            <person name="Lance S.L."/>
            <person name="McCarthy F.M."/>
            <person name="McCormack J.E."/>
            <person name="Merchant M.E."/>
            <person name="Peterson D.G."/>
            <person name="Pollock D.D."/>
            <person name="Pourmand N."/>
            <person name="Raney B.J."/>
            <person name="Roessler K.A."/>
            <person name="Sanford J.R."/>
            <person name="Sawyer R.H."/>
            <person name="Schmidt C.J."/>
            <person name="Triplett E.W."/>
            <person name="Tuberville T.D."/>
            <person name="Venegas-Anaya M."/>
            <person name="Howard J.T."/>
            <person name="Jarvis E.D."/>
            <person name="Guillette L.J.Jr."/>
            <person name="Glenn T.C."/>
            <person name="Green R.E."/>
            <person name="Ray D.A."/>
        </authorList>
    </citation>
    <scope>NUCLEOTIDE SEQUENCE [LARGE SCALE GENOMIC DNA]</scope>
    <source>
        <strain evidence="1">KSC_2009_1</strain>
    </source>
</reference>
<organism evidence="1 2">
    <name type="scientific">Alligator mississippiensis</name>
    <name type="common">American alligator</name>
    <dbReference type="NCBI Taxonomy" id="8496"/>
    <lineage>
        <taxon>Eukaryota</taxon>
        <taxon>Metazoa</taxon>
        <taxon>Chordata</taxon>
        <taxon>Craniata</taxon>
        <taxon>Vertebrata</taxon>
        <taxon>Euteleostomi</taxon>
        <taxon>Archelosauria</taxon>
        <taxon>Archosauria</taxon>
        <taxon>Crocodylia</taxon>
        <taxon>Alligatoridae</taxon>
        <taxon>Alligatorinae</taxon>
        <taxon>Alligator</taxon>
    </lineage>
</organism>
<evidence type="ECO:0000313" key="1">
    <source>
        <dbReference type="EMBL" id="KYO30496.1"/>
    </source>
</evidence>
<keyword evidence="2" id="KW-1185">Reference proteome</keyword>
<comment type="caution">
    <text evidence="1">The sequence shown here is derived from an EMBL/GenBank/DDBJ whole genome shotgun (WGS) entry which is preliminary data.</text>
</comment>
<gene>
    <name evidence="1" type="ORF">Y1Q_0008158</name>
</gene>
<protein>
    <submittedName>
        <fullName evidence="1">Uncharacterized protein</fullName>
    </submittedName>
</protein>